<keyword evidence="1" id="KW-0472">Membrane</keyword>
<evidence type="ECO:0000313" key="2">
    <source>
        <dbReference type="EMBL" id="GET11911.1"/>
    </source>
</evidence>
<comment type="caution">
    <text evidence="2">The sequence shown here is derived from an EMBL/GenBank/DDBJ whole genome shotgun (WGS) entry which is preliminary data.</text>
</comment>
<dbReference type="EMBL" id="BLAP01000024">
    <property type="protein sequence ID" value="GET11911.1"/>
    <property type="molecule type" value="Genomic_DNA"/>
</dbReference>
<accession>A0A6F9Y2X4</accession>
<organism evidence="2">
    <name type="scientific">Ligilactobacillus agilis</name>
    <dbReference type="NCBI Taxonomy" id="1601"/>
    <lineage>
        <taxon>Bacteria</taxon>
        <taxon>Bacillati</taxon>
        <taxon>Bacillota</taxon>
        <taxon>Bacilli</taxon>
        <taxon>Lactobacillales</taxon>
        <taxon>Lactobacillaceae</taxon>
        <taxon>Ligilactobacillus</taxon>
    </lineage>
</organism>
<dbReference type="RefSeq" id="WP_172576919.1">
    <property type="nucleotide sequence ID" value="NZ_BLAP01000024.1"/>
</dbReference>
<reference evidence="2" key="1">
    <citation type="submission" date="2019-10" db="EMBL/GenBank/DDBJ databases">
        <title>Lactobacillus agilis SN811 Whole Genome Sequencing Project.</title>
        <authorList>
            <person name="Suzuki S."/>
            <person name="Endo A."/>
            <person name="Maeno S."/>
            <person name="Shiwa Y."/>
            <person name="Matsutani M."/>
            <person name="Kajikawa A."/>
        </authorList>
    </citation>
    <scope>NUCLEOTIDE SEQUENCE</scope>
    <source>
        <strain evidence="2">SN811</strain>
    </source>
</reference>
<proteinExistence type="predicted"/>
<feature type="transmembrane region" description="Helical" evidence="1">
    <location>
        <begin position="126"/>
        <end position="146"/>
    </location>
</feature>
<evidence type="ECO:0000256" key="1">
    <source>
        <dbReference type="SAM" id="Phobius"/>
    </source>
</evidence>
<keyword evidence="1" id="KW-1133">Transmembrane helix</keyword>
<name>A0A6F9Y2X4_9LACO</name>
<gene>
    <name evidence="2" type="ORF">SN811_04110</name>
</gene>
<dbReference type="AlphaFoldDB" id="A0A6F9Y2X4"/>
<keyword evidence="1" id="KW-0812">Transmembrane</keyword>
<protein>
    <submittedName>
        <fullName evidence="2">Uncharacterized protein</fullName>
    </submittedName>
</protein>
<dbReference type="Proteomes" id="UP000494160">
    <property type="component" value="Unassembled WGS sequence"/>
</dbReference>
<sequence length="459" mass="51732">MKHKKKLSKAEQQITNVLTYHEKELQAISFPKSDKLDFKIAKLELEMQAVGIDIGKAKPVQQEVSVPQVLVLPDWERLCVEAEKSIGSECNIENLFTEEELMANHLAIKKLNDDFNALHRLDRYDIGIAALAGILGSVVDILMVGIPQKGYDGLEAGPLADHVRAWFDQRFPEEEMQKLANSKESKVPFDAQDNRNTREYIVGLSAYYHRFLSLGHDPLLGFVVGVLDIINGSMTTIDKEGKFVSQIMENYSNRRETEQFAAIAKQIAHLKSDLTTSMGLPAPLMGLFNLLQFGSIGEEEQTIAEIVQGMYYEGYDFIHFCAQSIPVMVTEVVIRLGYALKRIKEGHGVLESVPVSLNRTKHPKLSTMLFIGHSASATINAGKIYFKKSPMAINYPQWIAFAKYSFSQMRWAVLEKDDMRDAYVSEIQFENLKGISYMINNTFEQFADGCIVISEDPSK</sequence>